<sequence length="234" mass="26409">MDCRRLPELRPSLDTFMHPHTCRASLNYGIKFRVILLIFLCYIVTSVRLQPITCVTSALRHLVKLFKASHIRGFTATLMRRVLGYWDSLYPSFGLDRDRQGGERDLFLVYSWWDALLLLLLLLVVVVVVEVMVVVVVGPSAACGERVCRRGYGDPARSLQNSRQSKGEPRVAVASQVKQRTEEREWQDPSTVMVWQGVVGFPPGVKDARGDRRQVDKLPILEKCSLLLAGVLSG</sequence>
<keyword evidence="1" id="KW-0812">Transmembrane</keyword>
<reference evidence="2 3" key="1">
    <citation type="submission" date="2019-05" db="EMBL/GenBank/DDBJ databases">
        <title>Another draft genome of Portunus trituberculatus and its Hox gene families provides insights of decapod evolution.</title>
        <authorList>
            <person name="Jeong J.-H."/>
            <person name="Song I."/>
            <person name="Kim S."/>
            <person name="Choi T."/>
            <person name="Kim D."/>
            <person name="Ryu S."/>
            <person name="Kim W."/>
        </authorList>
    </citation>
    <scope>NUCLEOTIDE SEQUENCE [LARGE SCALE GENOMIC DNA]</scope>
    <source>
        <tissue evidence="2">Muscle</tissue>
    </source>
</reference>
<keyword evidence="1" id="KW-0472">Membrane</keyword>
<keyword evidence="3" id="KW-1185">Reference proteome</keyword>
<comment type="caution">
    <text evidence="2">The sequence shown here is derived from an EMBL/GenBank/DDBJ whole genome shotgun (WGS) entry which is preliminary data.</text>
</comment>
<evidence type="ECO:0000256" key="1">
    <source>
        <dbReference type="SAM" id="Phobius"/>
    </source>
</evidence>
<dbReference type="EMBL" id="VSRR010000371">
    <property type="protein sequence ID" value="MPC14672.1"/>
    <property type="molecule type" value="Genomic_DNA"/>
</dbReference>
<name>A0A5B7CY80_PORTR</name>
<gene>
    <name evidence="2" type="ORF">E2C01_007443</name>
</gene>
<feature type="transmembrane region" description="Helical" evidence="1">
    <location>
        <begin position="115"/>
        <end position="137"/>
    </location>
</feature>
<proteinExistence type="predicted"/>
<evidence type="ECO:0000313" key="3">
    <source>
        <dbReference type="Proteomes" id="UP000324222"/>
    </source>
</evidence>
<accession>A0A5B7CY80</accession>
<protein>
    <submittedName>
        <fullName evidence="2">Uncharacterized protein</fullName>
    </submittedName>
</protein>
<dbReference type="AlphaFoldDB" id="A0A5B7CY80"/>
<keyword evidence="1" id="KW-1133">Transmembrane helix</keyword>
<evidence type="ECO:0000313" key="2">
    <source>
        <dbReference type="EMBL" id="MPC14672.1"/>
    </source>
</evidence>
<organism evidence="2 3">
    <name type="scientific">Portunus trituberculatus</name>
    <name type="common">Swimming crab</name>
    <name type="synonym">Neptunus trituberculatus</name>
    <dbReference type="NCBI Taxonomy" id="210409"/>
    <lineage>
        <taxon>Eukaryota</taxon>
        <taxon>Metazoa</taxon>
        <taxon>Ecdysozoa</taxon>
        <taxon>Arthropoda</taxon>
        <taxon>Crustacea</taxon>
        <taxon>Multicrustacea</taxon>
        <taxon>Malacostraca</taxon>
        <taxon>Eumalacostraca</taxon>
        <taxon>Eucarida</taxon>
        <taxon>Decapoda</taxon>
        <taxon>Pleocyemata</taxon>
        <taxon>Brachyura</taxon>
        <taxon>Eubrachyura</taxon>
        <taxon>Portunoidea</taxon>
        <taxon>Portunidae</taxon>
        <taxon>Portuninae</taxon>
        <taxon>Portunus</taxon>
    </lineage>
</organism>
<dbReference type="Proteomes" id="UP000324222">
    <property type="component" value="Unassembled WGS sequence"/>
</dbReference>
<feature type="transmembrane region" description="Helical" evidence="1">
    <location>
        <begin position="34"/>
        <end position="59"/>
    </location>
</feature>